<keyword evidence="1" id="KW-0732">Signal</keyword>
<protein>
    <submittedName>
        <fullName evidence="2">Uncharacterized protein</fullName>
    </submittedName>
</protein>
<accession>A0A167BFH0</accession>
<name>A0A167BFH0_9GAMM</name>
<feature type="chain" id="PRO_5007884204" evidence="1">
    <location>
        <begin position="24"/>
        <end position="74"/>
    </location>
</feature>
<comment type="caution">
    <text evidence="2">The sequence shown here is derived from an EMBL/GenBank/DDBJ whole genome shotgun (WGS) entry which is preliminary data.</text>
</comment>
<gene>
    <name evidence="2" type="ORF">N476_24455</name>
</gene>
<evidence type="ECO:0000313" key="3">
    <source>
        <dbReference type="Proteomes" id="UP000076503"/>
    </source>
</evidence>
<dbReference type="EMBL" id="AUXZ01000117">
    <property type="protein sequence ID" value="KZN46482.1"/>
    <property type="molecule type" value="Genomic_DNA"/>
</dbReference>
<dbReference type="PATRIC" id="fig|1365251.3.peg.4374"/>
<proteinExistence type="predicted"/>
<evidence type="ECO:0000256" key="1">
    <source>
        <dbReference type="SAM" id="SignalP"/>
    </source>
</evidence>
<sequence>MIKALLFAASAAVFATFPHQSQAFSGYVDVLCYKNDTLIFNLRFSGTEDHYIYRTIDHCERRLGGKAKTIGFGW</sequence>
<dbReference type="AlphaFoldDB" id="A0A167BFH0"/>
<reference evidence="2 3" key="1">
    <citation type="submission" date="2013-07" db="EMBL/GenBank/DDBJ databases">
        <title>Comparative Genomic and Metabolomic Analysis of Twelve Strains of Pseudoalteromonas luteoviolacea.</title>
        <authorList>
            <person name="Vynne N.G."/>
            <person name="Mansson M."/>
            <person name="Gram L."/>
        </authorList>
    </citation>
    <scope>NUCLEOTIDE SEQUENCE [LARGE SCALE GENOMIC DNA]</scope>
    <source>
        <strain evidence="2 3">H33</strain>
    </source>
</reference>
<feature type="signal peptide" evidence="1">
    <location>
        <begin position="1"/>
        <end position="23"/>
    </location>
</feature>
<dbReference type="Proteomes" id="UP000076503">
    <property type="component" value="Unassembled WGS sequence"/>
</dbReference>
<organism evidence="2 3">
    <name type="scientific">Pseudoalteromonas luteoviolacea H33</name>
    <dbReference type="NCBI Taxonomy" id="1365251"/>
    <lineage>
        <taxon>Bacteria</taxon>
        <taxon>Pseudomonadati</taxon>
        <taxon>Pseudomonadota</taxon>
        <taxon>Gammaproteobacteria</taxon>
        <taxon>Alteromonadales</taxon>
        <taxon>Pseudoalteromonadaceae</taxon>
        <taxon>Pseudoalteromonas</taxon>
    </lineage>
</organism>
<evidence type="ECO:0000313" key="2">
    <source>
        <dbReference type="EMBL" id="KZN46482.1"/>
    </source>
</evidence>